<dbReference type="SUPFAM" id="SSF82171">
    <property type="entry name" value="DPP6 N-terminal domain-like"/>
    <property type="match status" value="1"/>
</dbReference>
<keyword evidence="2" id="KW-1185">Reference proteome</keyword>
<dbReference type="RefSeq" id="WP_105721950.1">
    <property type="nucleotide sequence ID" value="NZ_PVBS01000001.1"/>
</dbReference>
<dbReference type="Proteomes" id="UP000238642">
    <property type="component" value="Unassembled WGS sequence"/>
</dbReference>
<comment type="caution">
    <text evidence="1">The sequence shown here is derived from an EMBL/GenBank/DDBJ whole genome shotgun (WGS) entry which is preliminary data.</text>
</comment>
<evidence type="ECO:0000313" key="1">
    <source>
        <dbReference type="EMBL" id="PRD55774.1"/>
    </source>
</evidence>
<dbReference type="InterPro" id="IPR011042">
    <property type="entry name" value="6-blade_b-propeller_TolB-like"/>
</dbReference>
<accession>A0A2S9JRA8</accession>
<name>A0A2S9JRA8_9SPHI</name>
<reference evidence="1 2" key="1">
    <citation type="submission" date="2018-02" db="EMBL/GenBank/DDBJ databases">
        <title>The draft genome of Sphingobacterium gobiense H7.</title>
        <authorList>
            <person name="Li L."/>
            <person name="Liu L."/>
            <person name="Zhang X."/>
            <person name="Wang T."/>
            <person name="Liang L."/>
        </authorList>
    </citation>
    <scope>NUCLEOTIDE SEQUENCE [LARGE SCALE GENOMIC DNA]</scope>
    <source>
        <strain evidence="1 2">ACCC 05757</strain>
    </source>
</reference>
<proteinExistence type="predicted"/>
<organism evidence="1 2">
    <name type="scientific">Sphingobacterium gobiense</name>
    <dbReference type="NCBI Taxonomy" id="1382456"/>
    <lineage>
        <taxon>Bacteria</taxon>
        <taxon>Pseudomonadati</taxon>
        <taxon>Bacteroidota</taxon>
        <taxon>Sphingobacteriia</taxon>
        <taxon>Sphingobacteriales</taxon>
        <taxon>Sphingobacteriaceae</taxon>
        <taxon>Sphingobacterium</taxon>
    </lineage>
</organism>
<evidence type="ECO:0000313" key="2">
    <source>
        <dbReference type="Proteomes" id="UP000238642"/>
    </source>
</evidence>
<dbReference type="EMBL" id="PVBS01000001">
    <property type="protein sequence ID" value="PRD55774.1"/>
    <property type="molecule type" value="Genomic_DNA"/>
</dbReference>
<dbReference type="AlphaFoldDB" id="A0A2S9JRA8"/>
<gene>
    <name evidence="1" type="ORF">C5749_00255</name>
</gene>
<sequence length="936" mass="106963">MNKNLFISILSLLILLNSSHISNGQIIDNDQAHSSIKWRQINTENFRLIFPNMLESAAKKLAKQLPKMQRESRENLKVSPPKITLVLQGNHLTPNGFVQLAPRKSELFPVPSSTADNQEWLSNLALHELRHVAQFDKLTGKLKAPFFEQLAFALYGLNLPAWYFEGDAVQVETMYSEGGRGRLPSWEMPMRANILSGKSYDFNKYVLGSFKDNVPSYYTIGFFMSSYLTNHHGIASHEKILTDMRGKLLRPFNFQRAVKLVSGEKPAEIFDSTILELTKKWKQESPISPDDPNLPAKNSRYPSDYLLPQMDGSQEIYVLKYAPTAVNEITRLDSLGNETGVVKTGIQITPYFHLRNKEIVWDEYRKHARFGKQTYNVINIYNTETGRTKTLTKASRYYSPAFHPFRDEIVVVEVNPANISRLIILDSKNGNILDSVAVPDGMHMQQPKYHPSGEKVVAIAVTEQGTNLVEFNLITKDFDLVLPWGNQQLERPFYYHDDIIFKAHNDGIDNIYLFNKTTGQHKLTDAAFGAFNPSIATNGWLLYNDYQHNGYKLAQKKIVLSTIEQPKPFRFPYASPTLDKVQKDSLSNESTSSIVVKNYNPSTHAINFHSLSISGSNFESFDNYIPGIFWLSNDILNTTQVKLGYEFDPDIAKSHYSAEVAYKRYFPTFTARYMNRGMVGNAVSGNDPNNIIMFDYRDHHAIFEMSIPLSVYRRNIVYSYGFNFGTSYTKRYNTSLQLQNFQDVIAFPLNYQVYINRNSMRSKMDLAPRWGQNFSVTFRHRPFTTGSSGEVLSLRTNFYFPGLWTNHSLQLRFAAQKNNGIYLGTYDIPMVSGWGHFNSPIVHNTAMANYRLPLFYPDWSIGSLAYIKRFQGLLFSDFQNVDESLTPKSFGIGLSADLNVFRYVLPDINVSTRLTYVNDNTASSKIIPTFGFSYSY</sequence>
<protein>
    <submittedName>
        <fullName evidence="1">Uncharacterized protein</fullName>
    </submittedName>
</protein>
<dbReference type="Gene3D" id="2.120.10.30">
    <property type="entry name" value="TolB, C-terminal domain"/>
    <property type="match status" value="1"/>
</dbReference>
<dbReference type="OrthoDB" id="9799878at2"/>